<dbReference type="GO" id="GO:0000166">
    <property type="term" value="F:nucleotide binding"/>
    <property type="evidence" value="ECO:0007669"/>
    <property type="project" value="UniProtKB-KW"/>
</dbReference>
<evidence type="ECO:0000256" key="5">
    <source>
        <dbReference type="HAMAP-Rule" id="MF_03051"/>
    </source>
</evidence>
<dbReference type="Gene3D" id="3.10.20.30">
    <property type="match status" value="1"/>
</dbReference>
<dbReference type="GO" id="GO:0006777">
    <property type="term" value="P:Mo-molybdopterin cofactor biosynthetic process"/>
    <property type="evidence" value="ECO:0007669"/>
    <property type="project" value="UniProtKB-UniRule"/>
</dbReference>
<evidence type="ECO:0000313" key="7">
    <source>
        <dbReference type="EMBL" id="KAJ9616530.1"/>
    </source>
</evidence>
<dbReference type="GO" id="GO:1990140">
    <property type="term" value="C:molybdopterin synthase complex"/>
    <property type="evidence" value="ECO:0007669"/>
    <property type="project" value="UniProtKB-UniRule"/>
</dbReference>
<sequence>MTTLIPQENSNLRGTFTLLLFASASTFAGNIETLTLPAPTTLRSLFSHLESQFPGFKAKVLRSSAVTVNLEYVDFEPDELEGDNSAKGGRGDEGTREGEGEGLDLRIQPGDEVGIIPPVSSG</sequence>
<dbReference type="InterPro" id="IPR044672">
    <property type="entry name" value="MOCS2A"/>
</dbReference>
<organism evidence="7 8">
    <name type="scientific">Cladophialophora chaetospira</name>
    <dbReference type="NCBI Taxonomy" id="386627"/>
    <lineage>
        <taxon>Eukaryota</taxon>
        <taxon>Fungi</taxon>
        <taxon>Dikarya</taxon>
        <taxon>Ascomycota</taxon>
        <taxon>Pezizomycotina</taxon>
        <taxon>Eurotiomycetes</taxon>
        <taxon>Chaetothyriomycetidae</taxon>
        <taxon>Chaetothyriales</taxon>
        <taxon>Herpotrichiellaceae</taxon>
        <taxon>Cladophialophora</taxon>
    </lineage>
</organism>
<comment type="pathway">
    <text evidence="5">Cofactor biosynthesis; molybdopterin biosynthesis.</text>
</comment>
<feature type="region of interest" description="Disordered" evidence="6">
    <location>
        <begin position="77"/>
        <end position="122"/>
    </location>
</feature>
<comment type="similarity">
    <text evidence="5">Belongs to the MoaD family. MOCS2A subfamily.</text>
</comment>
<dbReference type="PANTHER" id="PTHR33359:SF1">
    <property type="entry name" value="MOLYBDOPTERIN SYNTHASE SULFUR CARRIER SUBUNIT"/>
    <property type="match status" value="1"/>
</dbReference>
<dbReference type="PANTHER" id="PTHR33359">
    <property type="entry name" value="MOLYBDOPTERIN SYNTHASE SULFUR CARRIER SUBUNIT"/>
    <property type="match status" value="1"/>
</dbReference>
<dbReference type="Proteomes" id="UP001172673">
    <property type="component" value="Unassembled WGS sequence"/>
</dbReference>
<comment type="caution">
    <text evidence="7">The sequence shown here is derived from an EMBL/GenBank/DDBJ whole genome shotgun (WGS) entry which is preliminary data.</text>
</comment>
<dbReference type="GO" id="GO:0030366">
    <property type="term" value="F:molybdopterin synthase activity"/>
    <property type="evidence" value="ECO:0007669"/>
    <property type="project" value="UniProtKB-UniRule"/>
</dbReference>
<comment type="subcellular location">
    <subcellularLocation>
        <location evidence="5">Cytoplasm</location>
    </subcellularLocation>
</comment>
<evidence type="ECO:0000256" key="2">
    <source>
        <dbReference type="ARBA" id="ARBA00022553"/>
    </source>
</evidence>
<feature type="modified residue" description="Glycyl adenylate; alternate" evidence="5">
    <location>
        <position position="122"/>
    </location>
</feature>
<evidence type="ECO:0000256" key="3">
    <source>
        <dbReference type="ARBA" id="ARBA00022741"/>
    </source>
</evidence>
<keyword evidence="3 5" id="KW-0547">Nucleotide-binding</keyword>
<evidence type="ECO:0000256" key="6">
    <source>
        <dbReference type="SAM" id="MobiDB-lite"/>
    </source>
</evidence>
<dbReference type="AlphaFoldDB" id="A0AA38XN28"/>
<feature type="modified residue" description="1-thioglycine; alternate" evidence="5">
    <location>
        <position position="122"/>
    </location>
</feature>
<name>A0AA38XN28_9EURO</name>
<gene>
    <name evidence="5" type="primary">cnxG</name>
    <name evidence="7" type="ORF">H2200_000249</name>
</gene>
<reference evidence="7" key="1">
    <citation type="submission" date="2022-10" db="EMBL/GenBank/DDBJ databases">
        <title>Culturing micro-colonial fungi from biological soil crusts in the Mojave desert and describing Neophaeococcomyces mojavensis, and introducing the new genera and species Taxawa tesnikishii.</title>
        <authorList>
            <person name="Kurbessoian T."/>
            <person name="Stajich J.E."/>
        </authorList>
    </citation>
    <scope>NUCLEOTIDE SEQUENCE</scope>
    <source>
        <strain evidence="7">TK_41</strain>
    </source>
</reference>
<dbReference type="InterPro" id="IPR012675">
    <property type="entry name" value="Beta-grasp_dom_sf"/>
</dbReference>
<dbReference type="Pfam" id="PF02597">
    <property type="entry name" value="ThiS"/>
    <property type="match status" value="1"/>
</dbReference>
<dbReference type="InterPro" id="IPR028887">
    <property type="entry name" value="MOCS2A_euk"/>
</dbReference>
<feature type="compositionally biased region" description="Basic and acidic residues" evidence="6">
    <location>
        <begin position="89"/>
        <end position="99"/>
    </location>
</feature>
<dbReference type="HAMAP" id="MF_03051">
    <property type="entry name" value="MOCS2A"/>
    <property type="match status" value="1"/>
</dbReference>
<protein>
    <recommendedName>
        <fullName evidence="5">Molybdopterin synthase sulfur carrier subunit</fullName>
    </recommendedName>
    <alternativeName>
        <fullName evidence="5">Common component for nitrate reductase and xanthine dehydrogenase protein G</fullName>
    </alternativeName>
    <alternativeName>
        <fullName evidence="5">Molybdenum cofactor synthesis protein 2 small subunit</fullName>
    </alternativeName>
    <alternativeName>
        <fullName evidence="5">Molybdenum cofactor synthesis protein 2A</fullName>
    </alternativeName>
    <alternativeName>
        <fullName evidence="5">Sulfur carrier protein MOCS2A</fullName>
        <shortName evidence="5">MOCS2A</shortName>
    </alternativeName>
</protein>
<dbReference type="InterPro" id="IPR003749">
    <property type="entry name" value="ThiS/MoaD-like"/>
</dbReference>
<keyword evidence="2 5" id="KW-0597">Phosphoprotein</keyword>
<dbReference type="InterPro" id="IPR016155">
    <property type="entry name" value="Mopterin_synth/thiamin_S_b"/>
</dbReference>
<comment type="function">
    <text evidence="5">Acts as a sulfur carrier required for molybdopterin biosynthesis. Component of the molybdopterin synthase complex that catalyzes the conversion of precursor Z into molybdopterin by mediating the incorporation of 2 sulfur atoms into precursor Z to generate a dithiolene group. In the complex, serves as sulfur donor by being thiocarboxylated (-COSH) at its C-terminus by UBA4. After interaction with MOCS2B, the sulfur is then transferred to precursor Z to form molybdopterin.</text>
</comment>
<dbReference type="CDD" id="cd00754">
    <property type="entry name" value="Ubl_MoaD"/>
    <property type="match status" value="1"/>
</dbReference>
<evidence type="ECO:0000256" key="1">
    <source>
        <dbReference type="ARBA" id="ARBA00022490"/>
    </source>
</evidence>
<evidence type="ECO:0000313" key="8">
    <source>
        <dbReference type="Proteomes" id="UP001172673"/>
    </source>
</evidence>
<keyword evidence="4 5" id="KW-0501">Molybdenum cofactor biosynthesis</keyword>
<keyword evidence="8" id="KW-1185">Reference proteome</keyword>
<proteinExistence type="inferred from homology"/>
<accession>A0AA38XN28</accession>
<dbReference type="SUPFAM" id="SSF54285">
    <property type="entry name" value="MoaD/ThiS"/>
    <property type="match status" value="1"/>
</dbReference>
<comment type="PTM">
    <text evidence="5">C-terminal thiocarboxylation occurs in 2 steps, it is first acyl-adenylated (-COAMP) via the hesA/moeB/thiF part of UBA4, then thiocarboxylated (-COSH) via the rhodanese domain of UBA4.</text>
</comment>
<comment type="subunit">
    <text evidence="5">Heterotetramer; composed of 2 small (MOCS2A) and 2 large (MOCS2B) subunits.</text>
</comment>
<keyword evidence="1 5" id="KW-0963">Cytoplasm</keyword>
<evidence type="ECO:0000256" key="4">
    <source>
        <dbReference type="ARBA" id="ARBA00023150"/>
    </source>
</evidence>
<dbReference type="GO" id="GO:1990133">
    <property type="term" value="C:molybdopterin adenylyltransferase complex"/>
    <property type="evidence" value="ECO:0007669"/>
    <property type="project" value="TreeGrafter"/>
</dbReference>
<dbReference type="EMBL" id="JAPDRK010000001">
    <property type="protein sequence ID" value="KAJ9616530.1"/>
    <property type="molecule type" value="Genomic_DNA"/>
</dbReference>